<proteinExistence type="predicted"/>
<gene>
    <name evidence="2" type="ORF">DPMN_096560</name>
</gene>
<evidence type="ECO:0000313" key="3">
    <source>
        <dbReference type="Proteomes" id="UP000828390"/>
    </source>
</evidence>
<feature type="compositionally biased region" description="Polar residues" evidence="1">
    <location>
        <begin position="77"/>
        <end position="100"/>
    </location>
</feature>
<evidence type="ECO:0000256" key="1">
    <source>
        <dbReference type="SAM" id="MobiDB-lite"/>
    </source>
</evidence>
<evidence type="ECO:0000313" key="2">
    <source>
        <dbReference type="EMBL" id="KAH3854021.1"/>
    </source>
</evidence>
<keyword evidence="3" id="KW-1185">Reference proteome</keyword>
<reference evidence="2" key="2">
    <citation type="submission" date="2020-11" db="EMBL/GenBank/DDBJ databases">
        <authorList>
            <person name="McCartney M.A."/>
            <person name="Auch B."/>
            <person name="Kono T."/>
            <person name="Mallez S."/>
            <person name="Becker A."/>
            <person name="Gohl D.M."/>
            <person name="Silverstein K.A.T."/>
            <person name="Koren S."/>
            <person name="Bechman K.B."/>
            <person name="Herman A."/>
            <person name="Abrahante J.E."/>
            <person name="Garbe J."/>
        </authorList>
    </citation>
    <scope>NUCLEOTIDE SEQUENCE</scope>
    <source>
        <strain evidence="2">Duluth1</strain>
        <tissue evidence="2">Whole animal</tissue>
    </source>
</reference>
<protein>
    <submittedName>
        <fullName evidence="2">Uncharacterized protein</fullName>
    </submittedName>
</protein>
<organism evidence="2 3">
    <name type="scientific">Dreissena polymorpha</name>
    <name type="common">Zebra mussel</name>
    <name type="synonym">Mytilus polymorpha</name>
    <dbReference type="NCBI Taxonomy" id="45954"/>
    <lineage>
        <taxon>Eukaryota</taxon>
        <taxon>Metazoa</taxon>
        <taxon>Spiralia</taxon>
        <taxon>Lophotrochozoa</taxon>
        <taxon>Mollusca</taxon>
        <taxon>Bivalvia</taxon>
        <taxon>Autobranchia</taxon>
        <taxon>Heteroconchia</taxon>
        <taxon>Euheterodonta</taxon>
        <taxon>Imparidentia</taxon>
        <taxon>Neoheterodontei</taxon>
        <taxon>Myida</taxon>
        <taxon>Dreissenoidea</taxon>
        <taxon>Dreissenidae</taxon>
        <taxon>Dreissena</taxon>
    </lineage>
</organism>
<dbReference type="AlphaFoldDB" id="A0A9D4LBK7"/>
<reference evidence="2" key="1">
    <citation type="journal article" date="2019" name="bioRxiv">
        <title>The Genome of the Zebra Mussel, Dreissena polymorpha: A Resource for Invasive Species Research.</title>
        <authorList>
            <person name="McCartney M.A."/>
            <person name="Auch B."/>
            <person name="Kono T."/>
            <person name="Mallez S."/>
            <person name="Zhang Y."/>
            <person name="Obille A."/>
            <person name="Becker A."/>
            <person name="Abrahante J.E."/>
            <person name="Garbe J."/>
            <person name="Badalamenti J.P."/>
            <person name="Herman A."/>
            <person name="Mangelson H."/>
            <person name="Liachko I."/>
            <person name="Sullivan S."/>
            <person name="Sone E.D."/>
            <person name="Koren S."/>
            <person name="Silverstein K.A.T."/>
            <person name="Beckman K.B."/>
            <person name="Gohl D.M."/>
        </authorList>
    </citation>
    <scope>NUCLEOTIDE SEQUENCE</scope>
    <source>
        <strain evidence="2">Duluth1</strain>
        <tissue evidence="2">Whole animal</tissue>
    </source>
</reference>
<name>A0A9D4LBK7_DREPO</name>
<accession>A0A9D4LBK7</accession>
<dbReference type="Proteomes" id="UP000828390">
    <property type="component" value="Unassembled WGS sequence"/>
</dbReference>
<dbReference type="EMBL" id="JAIWYP010000003">
    <property type="protein sequence ID" value="KAH3854021.1"/>
    <property type="molecule type" value="Genomic_DNA"/>
</dbReference>
<comment type="caution">
    <text evidence="2">The sequence shown here is derived from an EMBL/GenBank/DDBJ whole genome shotgun (WGS) entry which is preliminary data.</text>
</comment>
<sequence>MRAGKVGALTWNHSASSHFQSHLLDSCVMVSSDNTLVVAYIQAQGGNTHALPVSGNQELTHSLQDPQHLPSGRTHTRSSQCPGRKFVSQSSVTSIRVDTS</sequence>
<feature type="region of interest" description="Disordered" evidence="1">
    <location>
        <begin position="61"/>
        <end position="100"/>
    </location>
</feature>